<reference evidence="2 3" key="1">
    <citation type="journal article" date="2014" name="Agronomy (Basel)">
        <title>A Draft Genome Sequence for Ensete ventricosum, the Drought-Tolerant Tree Against Hunger.</title>
        <authorList>
            <person name="Harrison J."/>
            <person name="Moore K.A."/>
            <person name="Paszkiewicz K."/>
            <person name="Jones T."/>
            <person name="Grant M."/>
            <person name="Ambacheew D."/>
            <person name="Muzemil S."/>
            <person name="Studholme D.J."/>
        </authorList>
    </citation>
    <scope>NUCLEOTIDE SEQUENCE [LARGE SCALE GENOMIC DNA]</scope>
</reference>
<gene>
    <name evidence="2" type="ORF">B296_00006565</name>
</gene>
<dbReference type="AlphaFoldDB" id="A0A427B364"/>
<comment type="caution">
    <text evidence="2">The sequence shown here is derived from an EMBL/GenBank/DDBJ whole genome shotgun (WGS) entry which is preliminary data.</text>
</comment>
<proteinExistence type="predicted"/>
<feature type="region of interest" description="Disordered" evidence="1">
    <location>
        <begin position="1"/>
        <end position="31"/>
    </location>
</feature>
<protein>
    <submittedName>
        <fullName evidence="2">Uncharacterized protein</fullName>
    </submittedName>
</protein>
<evidence type="ECO:0000313" key="2">
    <source>
        <dbReference type="EMBL" id="RRT82912.1"/>
    </source>
</evidence>
<dbReference type="EMBL" id="AMZH03000600">
    <property type="protein sequence ID" value="RRT82912.1"/>
    <property type="molecule type" value="Genomic_DNA"/>
</dbReference>
<organism evidence="2 3">
    <name type="scientific">Ensete ventricosum</name>
    <name type="common">Abyssinian banana</name>
    <name type="synonym">Musa ensete</name>
    <dbReference type="NCBI Taxonomy" id="4639"/>
    <lineage>
        <taxon>Eukaryota</taxon>
        <taxon>Viridiplantae</taxon>
        <taxon>Streptophyta</taxon>
        <taxon>Embryophyta</taxon>
        <taxon>Tracheophyta</taxon>
        <taxon>Spermatophyta</taxon>
        <taxon>Magnoliopsida</taxon>
        <taxon>Liliopsida</taxon>
        <taxon>Zingiberales</taxon>
        <taxon>Musaceae</taxon>
        <taxon>Ensete</taxon>
    </lineage>
</organism>
<sequence length="250" mass="26720">MLMEDGSQGDLDHEAAATVEEEESSSNAGRGSTVMLQVHRGCDGVISKWLLCCWRMATEGSGSRCSGDGGGRRGQQQHRLRLRCNFVAAGGDGSCLQAAVVEVVAARVRLRQREEGQRSALPRRAAAMWSERLLLVTCATRDRCWLLLLVVINSMLAAIKADGSERSLLVAFVPQESAAGCDGSERSLLVVIKSLLVTIKIDGSERSLLATIKEDGSERSLLAVLCSDRSLLVVIKVDGSVCAARDACCG</sequence>
<evidence type="ECO:0000256" key="1">
    <source>
        <dbReference type="SAM" id="MobiDB-lite"/>
    </source>
</evidence>
<name>A0A427B364_ENSVE</name>
<dbReference type="Proteomes" id="UP000287651">
    <property type="component" value="Unassembled WGS sequence"/>
</dbReference>
<evidence type="ECO:0000313" key="3">
    <source>
        <dbReference type="Proteomes" id="UP000287651"/>
    </source>
</evidence>
<accession>A0A427B364</accession>